<sequence>MRAIVRSSMMLGVTEHSGTTEQRLHDAAARWAAEPDGGPADLIAAACTALVDGLDSPSLRELAGTSKRDPTAHLGELADRALRELGIPLPGEIPPGYFAAAGGGITRRPGTDSLWLAVAPASAPAGDFQVLVHINGTEVTADGAGLGMDPYDLLVPENRLIATAEPRTVPIARCTCGVYGCGSTDVTIVRDGDLVHWEWHGQVPMPHGVSFPAARYDAEVARAAADHSWETPVRTAGRLVLSGIDHEHLRRHGLRADWVANDRLEPETFVVALRFDDEYQVFVDTPWRDRTPEGLAREVCRTLALPPARWTASWHAIRPARTEPPAIAGASWYRKRFW</sequence>
<evidence type="ECO:0000313" key="2">
    <source>
        <dbReference type="Proteomes" id="UP000250434"/>
    </source>
</evidence>
<dbReference type="Proteomes" id="UP000250434">
    <property type="component" value="Chromosome"/>
</dbReference>
<accession>A0A344L0X9</accession>
<organism evidence="1 2">
    <name type="scientific">Amycolatopsis albispora</name>
    <dbReference type="NCBI Taxonomy" id="1804986"/>
    <lineage>
        <taxon>Bacteria</taxon>
        <taxon>Bacillati</taxon>
        <taxon>Actinomycetota</taxon>
        <taxon>Actinomycetes</taxon>
        <taxon>Pseudonocardiales</taxon>
        <taxon>Pseudonocardiaceae</taxon>
        <taxon>Amycolatopsis</taxon>
    </lineage>
</organism>
<gene>
    <name evidence="1" type="ORF">A4R43_03530</name>
</gene>
<dbReference type="AlphaFoldDB" id="A0A344L0X9"/>
<dbReference type="KEGG" id="aab:A4R43_03530"/>
<dbReference type="EMBL" id="CP015163">
    <property type="protein sequence ID" value="AXB41703.1"/>
    <property type="molecule type" value="Genomic_DNA"/>
</dbReference>
<name>A0A344L0X9_9PSEU</name>
<reference evidence="1 2" key="1">
    <citation type="submission" date="2016-04" db="EMBL/GenBank/DDBJ databases">
        <title>Complete genome sequence and analysis of deep-sea sediment isolate, Amycolatopsis sp. WP1.</title>
        <authorList>
            <person name="Wang H."/>
            <person name="Chen S."/>
            <person name="Wu Q."/>
        </authorList>
    </citation>
    <scope>NUCLEOTIDE SEQUENCE [LARGE SCALE GENOMIC DNA]</scope>
    <source>
        <strain evidence="1 2">WP1</strain>
    </source>
</reference>
<keyword evidence="2" id="KW-1185">Reference proteome</keyword>
<evidence type="ECO:0000313" key="1">
    <source>
        <dbReference type="EMBL" id="AXB41703.1"/>
    </source>
</evidence>
<protein>
    <submittedName>
        <fullName evidence="1">Uncharacterized protein</fullName>
    </submittedName>
</protein>
<proteinExistence type="predicted"/>